<dbReference type="Pfam" id="PF24722">
    <property type="entry name" value="DUF7674"/>
    <property type="match status" value="1"/>
</dbReference>
<evidence type="ECO:0000313" key="3">
    <source>
        <dbReference type="Proteomes" id="UP000672097"/>
    </source>
</evidence>
<protein>
    <recommendedName>
        <fullName evidence="1">DUF7674 domain-containing protein</fullName>
    </recommendedName>
</protein>
<feature type="domain" description="DUF7674" evidence="1">
    <location>
        <begin position="40"/>
        <end position="148"/>
    </location>
</feature>
<dbReference type="Proteomes" id="UP000672097">
    <property type="component" value="Unassembled WGS sequence"/>
</dbReference>
<proteinExistence type="predicted"/>
<keyword evidence="3" id="KW-1185">Reference proteome</keyword>
<dbReference type="EMBL" id="JAGQDG010000003">
    <property type="protein sequence ID" value="MBQ0935253.1"/>
    <property type="molecule type" value="Genomic_DNA"/>
</dbReference>
<reference evidence="2 3" key="1">
    <citation type="submission" date="2021-04" db="EMBL/GenBank/DDBJ databases">
        <title>The genome sequence of type strain Ideonella paludis KCTC 32238.</title>
        <authorList>
            <person name="Liu Y."/>
        </authorList>
    </citation>
    <scope>NUCLEOTIDE SEQUENCE [LARGE SCALE GENOMIC DNA]</scope>
    <source>
        <strain evidence="2 3">KCTC 32238</strain>
    </source>
</reference>
<sequence>MGVITGTVAAIALKPNPQADSRRLNFNGQQHKMTLPELYNSVRERFPLISQTADGLHIRRWGPPEAGGAFVWFESLANAINLEMAAEVDPADYKALLKFLDEALASGSSELRDCLDVSFMENLFWQVACVKARPYWEVTPKRLRQFHEAFHGKGPVP</sequence>
<dbReference type="InterPro" id="IPR056091">
    <property type="entry name" value="DUF7674"/>
</dbReference>
<name>A0ABS5DVS5_9BURK</name>
<gene>
    <name evidence="2" type="ORF">KAK11_07940</name>
</gene>
<evidence type="ECO:0000259" key="1">
    <source>
        <dbReference type="Pfam" id="PF24722"/>
    </source>
</evidence>
<organism evidence="2 3">
    <name type="scientific">Ideonella paludis</name>
    <dbReference type="NCBI Taxonomy" id="1233411"/>
    <lineage>
        <taxon>Bacteria</taxon>
        <taxon>Pseudomonadati</taxon>
        <taxon>Pseudomonadota</taxon>
        <taxon>Betaproteobacteria</taxon>
        <taxon>Burkholderiales</taxon>
        <taxon>Sphaerotilaceae</taxon>
        <taxon>Ideonella</taxon>
    </lineage>
</organism>
<evidence type="ECO:0000313" key="2">
    <source>
        <dbReference type="EMBL" id="MBQ0935253.1"/>
    </source>
</evidence>
<accession>A0ABS5DVS5</accession>
<comment type="caution">
    <text evidence="2">The sequence shown here is derived from an EMBL/GenBank/DDBJ whole genome shotgun (WGS) entry which is preliminary data.</text>
</comment>
<dbReference type="RefSeq" id="WP_210808062.1">
    <property type="nucleotide sequence ID" value="NZ_JAGQDG010000003.1"/>
</dbReference>